<feature type="compositionally biased region" description="Acidic residues" evidence="4">
    <location>
        <begin position="108"/>
        <end position="117"/>
    </location>
</feature>
<dbReference type="AlphaFoldDB" id="A0A553PT61"/>
<dbReference type="GO" id="GO:0008190">
    <property type="term" value="F:eukaryotic initiation factor 4E binding"/>
    <property type="evidence" value="ECO:0007669"/>
    <property type="project" value="InterPro"/>
</dbReference>
<keyword evidence="6" id="KW-1185">Reference proteome</keyword>
<evidence type="ECO:0008006" key="7">
    <source>
        <dbReference type="Google" id="ProtNLM"/>
    </source>
</evidence>
<evidence type="ECO:0000256" key="1">
    <source>
        <dbReference type="ARBA" id="ARBA00005480"/>
    </source>
</evidence>
<organism evidence="5 6">
    <name type="scientific">Tigriopus californicus</name>
    <name type="common">Marine copepod</name>
    <dbReference type="NCBI Taxonomy" id="6832"/>
    <lineage>
        <taxon>Eukaryota</taxon>
        <taxon>Metazoa</taxon>
        <taxon>Ecdysozoa</taxon>
        <taxon>Arthropoda</taxon>
        <taxon>Crustacea</taxon>
        <taxon>Multicrustacea</taxon>
        <taxon>Hexanauplia</taxon>
        <taxon>Copepoda</taxon>
        <taxon>Harpacticoida</taxon>
        <taxon>Harpacticidae</taxon>
        <taxon>Tigriopus</taxon>
    </lineage>
</organism>
<accession>A0A553PT61</accession>
<feature type="compositionally biased region" description="Polar residues" evidence="4">
    <location>
        <begin position="1"/>
        <end position="15"/>
    </location>
</feature>
<dbReference type="EMBL" id="VCGU01000001">
    <property type="protein sequence ID" value="TRY80869.1"/>
    <property type="molecule type" value="Genomic_DNA"/>
</dbReference>
<dbReference type="STRING" id="6832.A0A553PT61"/>
<dbReference type="PANTHER" id="PTHR12669">
    <property type="entry name" value="EUKARYOTIC TRANSLATION INITIATION FACTOR 4E-BINDING PROTEIN"/>
    <property type="match status" value="1"/>
</dbReference>
<feature type="region of interest" description="Disordered" evidence="4">
    <location>
        <begin position="1"/>
        <end position="39"/>
    </location>
</feature>
<protein>
    <recommendedName>
        <fullName evidence="7">Eukaryotic translation initiation factor 4E-binding protein 1</fullName>
    </recommendedName>
</protein>
<evidence type="ECO:0000256" key="3">
    <source>
        <dbReference type="ARBA" id="ARBA00023193"/>
    </source>
</evidence>
<comment type="caution">
    <text evidence="5">The sequence shown here is derived from an EMBL/GenBank/DDBJ whole genome shotgun (WGS) entry which is preliminary data.</text>
</comment>
<dbReference type="InterPro" id="IPR008606">
    <property type="entry name" value="EIF4EBP"/>
</dbReference>
<evidence type="ECO:0000256" key="2">
    <source>
        <dbReference type="ARBA" id="ARBA00022845"/>
    </source>
</evidence>
<dbReference type="OMA" id="ETHTKRC"/>
<dbReference type="Proteomes" id="UP000318571">
    <property type="component" value="Chromosome 12"/>
</dbReference>
<evidence type="ECO:0000256" key="4">
    <source>
        <dbReference type="SAM" id="MobiDB-lite"/>
    </source>
</evidence>
<feature type="region of interest" description="Disordered" evidence="4">
    <location>
        <begin position="58"/>
        <end position="117"/>
    </location>
</feature>
<dbReference type="GO" id="GO:0045947">
    <property type="term" value="P:negative regulation of translational initiation"/>
    <property type="evidence" value="ECO:0007669"/>
    <property type="project" value="InterPro"/>
</dbReference>
<comment type="similarity">
    <text evidence="1">Belongs to the eIF4E-binding protein family.</text>
</comment>
<proteinExistence type="inferred from homology"/>
<reference evidence="5 6" key="1">
    <citation type="journal article" date="2018" name="Nat. Ecol. Evol.">
        <title>Genomic signatures of mitonuclear coevolution across populations of Tigriopus californicus.</title>
        <authorList>
            <person name="Barreto F.S."/>
            <person name="Watson E.T."/>
            <person name="Lima T.G."/>
            <person name="Willett C.S."/>
            <person name="Edmands S."/>
            <person name="Li W."/>
            <person name="Burton R.S."/>
        </authorList>
    </citation>
    <scope>NUCLEOTIDE SEQUENCE [LARGE SCALE GENOMIC DNA]</scope>
    <source>
        <strain evidence="5 6">San Diego</strain>
    </source>
</reference>
<gene>
    <name evidence="5" type="ORF">TCAL_12913</name>
</gene>
<evidence type="ECO:0000313" key="6">
    <source>
        <dbReference type="Proteomes" id="UP000318571"/>
    </source>
</evidence>
<name>A0A553PT61_TIGCA</name>
<dbReference type="PANTHER" id="PTHR12669:SF12">
    <property type="entry name" value="EUKARYOTIC TRANSLATION INITIATION FACTOR 4E-BINDING PROTEIN"/>
    <property type="match status" value="1"/>
</dbReference>
<dbReference type="GO" id="GO:0005737">
    <property type="term" value="C:cytoplasm"/>
    <property type="evidence" value="ECO:0007669"/>
    <property type="project" value="TreeGrafter"/>
</dbReference>
<evidence type="ECO:0000313" key="5">
    <source>
        <dbReference type="EMBL" id="TRY80869.1"/>
    </source>
</evidence>
<dbReference type="Pfam" id="PF05456">
    <property type="entry name" value="eIF_4EBP"/>
    <property type="match status" value="1"/>
</dbReference>
<keyword evidence="3" id="KW-0652">Protein synthesis inhibitor</keyword>
<keyword evidence="2" id="KW-0810">Translation regulation</keyword>
<sequence>MSASPVATQTANNGIPTRRVRINSESEMPLEYGTTPGGTMFGTKIVYERTFLLQMRTSPLARTPPTNLPVIPGVTAPSEKENHKKNGKVNSGRVSPTKGKGVPSSIKEEEEQFSMDM</sequence>